<dbReference type="EMBL" id="UGYN01000002">
    <property type="protein sequence ID" value="SUI69940.1"/>
    <property type="molecule type" value="Genomic_DNA"/>
</dbReference>
<dbReference type="AlphaFoldDB" id="A0A379ZWX7"/>
<gene>
    <name evidence="2" type="ORF">NCTC11544_03081</name>
</gene>
<keyword evidence="1" id="KW-0812">Transmembrane</keyword>
<feature type="transmembrane region" description="Helical" evidence="1">
    <location>
        <begin position="21"/>
        <end position="43"/>
    </location>
</feature>
<evidence type="ECO:0000313" key="2">
    <source>
        <dbReference type="EMBL" id="SUI69940.1"/>
    </source>
</evidence>
<proteinExistence type="predicted"/>
<dbReference type="Proteomes" id="UP000255529">
    <property type="component" value="Unassembled WGS sequence"/>
</dbReference>
<sequence length="44" mass="5015">MKYYKAVLNKIASHNYTPRDGLLLLIVISLLFFGTAFGIISLLW</sequence>
<accession>A0A379ZWX7</accession>
<name>A0A379ZWX7_9GAMM</name>
<protein>
    <submittedName>
        <fullName evidence="2">Uncharacterized protein</fullName>
    </submittedName>
</protein>
<evidence type="ECO:0000256" key="1">
    <source>
        <dbReference type="SAM" id="Phobius"/>
    </source>
</evidence>
<reference evidence="2 3" key="1">
    <citation type="submission" date="2018-06" db="EMBL/GenBank/DDBJ databases">
        <authorList>
            <consortium name="Pathogen Informatics"/>
            <person name="Doyle S."/>
        </authorList>
    </citation>
    <scope>NUCLEOTIDE SEQUENCE [LARGE SCALE GENOMIC DNA]</scope>
    <source>
        <strain evidence="2 3">NCTC11544</strain>
    </source>
</reference>
<keyword evidence="1" id="KW-0472">Membrane</keyword>
<keyword evidence="1" id="KW-1133">Transmembrane helix</keyword>
<evidence type="ECO:0000313" key="3">
    <source>
        <dbReference type="Proteomes" id="UP000255529"/>
    </source>
</evidence>
<organism evidence="2 3">
    <name type="scientific">Serratia quinivorans</name>
    <dbReference type="NCBI Taxonomy" id="137545"/>
    <lineage>
        <taxon>Bacteria</taxon>
        <taxon>Pseudomonadati</taxon>
        <taxon>Pseudomonadota</taxon>
        <taxon>Gammaproteobacteria</taxon>
        <taxon>Enterobacterales</taxon>
        <taxon>Yersiniaceae</taxon>
        <taxon>Serratia</taxon>
    </lineage>
</organism>